<evidence type="ECO:0000313" key="1">
    <source>
        <dbReference type="EMBL" id="MDH0757399.1"/>
    </source>
</evidence>
<reference evidence="1 2" key="1">
    <citation type="submission" date="2022-09" db="EMBL/GenBank/DDBJ databases">
        <title>Intensive care unit water sources are persistently colonized with multi-drug resistant bacteria and are the site of extensive horizontal gene transfer of antibiotic resistance genes.</title>
        <authorList>
            <person name="Diorio-Toth L."/>
        </authorList>
    </citation>
    <scope>NUCLEOTIDE SEQUENCE [LARGE SCALE GENOMIC DNA]</scope>
    <source>
        <strain evidence="1 2">GD03901</strain>
    </source>
</reference>
<dbReference type="Proteomes" id="UP001160152">
    <property type="component" value="Unassembled WGS sequence"/>
</dbReference>
<dbReference type="AlphaFoldDB" id="A0ABD4YDH1"/>
<name>A0ABD4YDH1_9PSED</name>
<organism evidence="1 2">
    <name type="scientific">Pseudomonas juntendi</name>
    <dbReference type="NCBI Taxonomy" id="2666183"/>
    <lineage>
        <taxon>Bacteria</taxon>
        <taxon>Pseudomonadati</taxon>
        <taxon>Pseudomonadota</taxon>
        <taxon>Gammaproteobacteria</taxon>
        <taxon>Pseudomonadales</taxon>
        <taxon>Pseudomonadaceae</taxon>
        <taxon>Pseudomonas</taxon>
    </lineage>
</organism>
<sequence length="127" mass="14272">MHQRSTEDSDAQACIALINLTDHPLEGISALAFAGLLRDDDLAITWVAAQLAMRMAIRRRSVWSPDSGHDHTTDQISREQSLQMALTFDIAQQPSQFPAVPKAWEQLTMHLEEGSEEVLRDPDPFFD</sequence>
<accession>A0ABD4YDH1</accession>
<gene>
    <name evidence="1" type="ORF">N5C70_11850</name>
</gene>
<protein>
    <submittedName>
        <fullName evidence="1">Uncharacterized protein</fullName>
    </submittedName>
</protein>
<evidence type="ECO:0000313" key="2">
    <source>
        <dbReference type="Proteomes" id="UP001160152"/>
    </source>
</evidence>
<comment type="caution">
    <text evidence="1">The sequence shown here is derived from an EMBL/GenBank/DDBJ whole genome shotgun (WGS) entry which is preliminary data.</text>
</comment>
<proteinExistence type="predicted"/>
<dbReference type="EMBL" id="JAOCBV010000001">
    <property type="protein sequence ID" value="MDH0757399.1"/>
    <property type="molecule type" value="Genomic_DNA"/>
</dbReference>
<dbReference type="RefSeq" id="WP_144188258.1">
    <property type="nucleotide sequence ID" value="NZ_CP146690.1"/>
</dbReference>